<evidence type="ECO:0000313" key="11">
    <source>
        <dbReference type="Proteomes" id="UP000005496"/>
    </source>
</evidence>
<organism evidence="10 11">
    <name type="scientific">Desulfonatronospira thiodismutans ASO3-1</name>
    <dbReference type="NCBI Taxonomy" id="555779"/>
    <lineage>
        <taxon>Bacteria</taxon>
        <taxon>Pseudomonadati</taxon>
        <taxon>Thermodesulfobacteriota</taxon>
        <taxon>Desulfovibrionia</taxon>
        <taxon>Desulfovibrionales</taxon>
        <taxon>Desulfonatronovibrionaceae</taxon>
        <taxon>Desulfonatronospira</taxon>
    </lineage>
</organism>
<keyword evidence="7 9" id="KW-1133">Transmembrane helix</keyword>
<feature type="transmembrane region" description="Helical" evidence="9">
    <location>
        <begin position="300"/>
        <end position="326"/>
    </location>
</feature>
<evidence type="ECO:0000256" key="5">
    <source>
        <dbReference type="ARBA" id="ARBA00022679"/>
    </source>
</evidence>
<dbReference type="PANTHER" id="PTHR13929">
    <property type="entry name" value="1,4-DIHYDROXY-2-NAPHTHOATE OCTAPRENYLTRANSFERASE"/>
    <property type="match status" value="1"/>
</dbReference>
<evidence type="ECO:0000256" key="3">
    <source>
        <dbReference type="ARBA" id="ARBA00022428"/>
    </source>
</evidence>
<name>D6SMK9_9BACT</name>
<evidence type="ECO:0000256" key="7">
    <source>
        <dbReference type="ARBA" id="ARBA00022989"/>
    </source>
</evidence>
<comment type="caution">
    <text evidence="10">The sequence shown here is derived from an EMBL/GenBank/DDBJ whole genome shotgun (WGS) entry which is preliminary data.</text>
</comment>
<dbReference type="EMBL" id="ACJN02000001">
    <property type="protein sequence ID" value="EFI35920.1"/>
    <property type="molecule type" value="Genomic_DNA"/>
</dbReference>
<dbReference type="AlphaFoldDB" id="D6SMK9"/>
<dbReference type="InterPro" id="IPR000537">
    <property type="entry name" value="UbiA_prenyltransferase"/>
</dbReference>
<keyword evidence="11" id="KW-1185">Reference proteome</keyword>
<dbReference type="Gene3D" id="1.10.357.140">
    <property type="entry name" value="UbiA prenyltransferase"/>
    <property type="match status" value="1"/>
</dbReference>
<dbReference type="GO" id="GO:0004659">
    <property type="term" value="F:prenyltransferase activity"/>
    <property type="evidence" value="ECO:0007669"/>
    <property type="project" value="InterPro"/>
</dbReference>
<feature type="transmembrane region" description="Helical" evidence="9">
    <location>
        <begin position="273"/>
        <end position="293"/>
    </location>
</feature>
<keyword evidence="3" id="KW-0474">Menaquinone biosynthesis</keyword>
<dbReference type="GO" id="GO:0042371">
    <property type="term" value="P:vitamin K biosynthetic process"/>
    <property type="evidence" value="ECO:0007669"/>
    <property type="project" value="TreeGrafter"/>
</dbReference>
<evidence type="ECO:0000256" key="9">
    <source>
        <dbReference type="SAM" id="Phobius"/>
    </source>
</evidence>
<dbReference type="PANTHER" id="PTHR13929:SF0">
    <property type="entry name" value="UBIA PRENYLTRANSFERASE DOMAIN-CONTAINING PROTEIN 1"/>
    <property type="match status" value="1"/>
</dbReference>
<comment type="subcellular location">
    <subcellularLocation>
        <location evidence="1">Membrane</location>
        <topology evidence="1">Multi-pass membrane protein</topology>
    </subcellularLocation>
</comment>
<evidence type="ECO:0000256" key="1">
    <source>
        <dbReference type="ARBA" id="ARBA00004141"/>
    </source>
</evidence>
<dbReference type="InterPro" id="IPR026046">
    <property type="entry name" value="UBIAD1"/>
</dbReference>
<feature type="transmembrane region" description="Helical" evidence="9">
    <location>
        <begin position="207"/>
        <end position="225"/>
    </location>
</feature>
<feature type="transmembrane region" description="Helical" evidence="9">
    <location>
        <begin position="178"/>
        <end position="195"/>
    </location>
</feature>
<feature type="transmembrane region" description="Helical" evidence="9">
    <location>
        <begin position="246"/>
        <end position="267"/>
    </location>
</feature>
<evidence type="ECO:0000256" key="4">
    <source>
        <dbReference type="ARBA" id="ARBA00022475"/>
    </source>
</evidence>
<dbReference type="UniPathway" id="UPA00079"/>
<dbReference type="InterPro" id="IPR044878">
    <property type="entry name" value="UbiA_sf"/>
</dbReference>
<accession>D6SMK9</accession>
<feature type="transmembrane region" description="Helical" evidence="9">
    <location>
        <begin position="122"/>
        <end position="143"/>
    </location>
</feature>
<keyword evidence="8 9" id="KW-0472">Membrane</keyword>
<protein>
    <submittedName>
        <fullName evidence="10">UbiA prenyltransferase</fullName>
    </submittedName>
</protein>
<feature type="transmembrane region" description="Helical" evidence="9">
    <location>
        <begin position="149"/>
        <end position="166"/>
    </location>
</feature>
<keyword evidence="4" id="KW-1003">Cell membrane</keyword>
<dbReference type="GO" id="GO:0016020">
    <property type="term" value="C:membrane"/>
    <property type="evidence" value="ECO:0007669"/>
    <property type="project" value="UniProtKB-SubCell"/>
</dbReference>
<evidence type="ECO:0000256" key="8">
    <source>
        <dbReference type="ARBA" id="ARBA00023136"/>
    </source>
</evidence>
<dbReference type="CDD" id="cd13962">
    <property type="entry name" value="PT_UbiA_UBIAD1"/>
    <property type="match status" value="1"/>
</dbReference>
<dbReference type="GO" id="GO:0009234">
    <property type="term" value="P:menaquinone biosynthetic process"/>
    <property type="evidence" value="ECO:0007669"/>
    <property type="project" value="UniProtKB-UniPathway"/>
</dbReference>
<evidence type="ECO:0000313" key="10">
    <source>
        <dbReference type="EMBL" id="EFI35920.1"/>
    </source>
</evidence>
<evidence type="ECO:0000256" key="6">
    <source>
        <dbReference type="ARBA" id="ARBA00022692"/>
    </source>
</evidence>
<comment type="pathway">
    <text evidence="2">Quinol/quinone metabolism; menaquinone biosynthesis.</text>
</comment>
<feature type="transmembrane region" description="Helical" evidence="9">
    <location>
        <begin position="69"/>
        <end position="87"/>
    </location>
</feature>
<keyword evidence="5" id="KW-0808">Transferase</keyword>
<gene>
    <name evidence="10" type="ORF">Dthio_PD3361</name>
</gene>
<dbReference type="eggNOG" id="COG1575">
    <property type="taxonomic scope" value="Bacteria"/>
</dbReference>
<proteinExistence type="predicted"/>
<dbReference type="Proteomes" id="UP000005496">
    <property type="component" value="Unassembled WGS sequence"/>
</dbReference>
<evidence type="ECO:0000256" key="2">
    <source>
        <dbReference type="ARBA" id="ARBA00004863"/>
    </source>
</evidence>
<dbReference type="Pfam" id="PF01040">
    <property type="entry name" value="UbiA"/>
    <property type="match status" value="1"/>
</dbReference>
<keyword evidence="6 9" id="KW-0812">Transmembrane</keyword>
<reference evidence="10" key="1">
    <citation type="submission" date="2010-05" db="EMBL/GenBank/DDBJ databases">
        <title>The draft genome of Desulfonatronospira thiodismutans ASO3-1.</title>
        <authorList>
            <consortium name="US DOE Joint Genome Institute (JGI-PGF)"/>
            <person name="Lucas S."/>
            <person name="Copeland A."/>
            <person name="Lapidus A."/>
            <person name="Cheng J.-F."/>
            <person name="Bruce D."/>
            <person name="Goodwin L."/>
            <person name="Pitluck S."/>
            <person name="Chertkov O."/>
            <person name="Brettin T."/>
            <person name="Detter J.C."/>
            <person name="Han C."/>
            <person name="Land M.L."/>
            <person name="Hauser L."/>
            <person name="Kyrpides N."/>
            <person name="Mikhailova N."/>
            <person name="Muyzer G."/>
            <person name="Woyke T."/>
        </authorList>
    </citation>
    <scope>NUCLEOTIDE SEQUENCE [LARGE SCALE GENOMIC DNA]</scope>
    <source>
        <strain evidence="10">ASO3-1</strain>
    </source>
</reference>
<sequence>MISIIKRFFPESSFKHVKEGQAGCFNFSRNSTWSAWFQAARMPSQVYIFLPLLMGQAMAFTQGAFSWSVFLFCHLYGLAMQLFIVFANDVADEDTDRLNSTYTIFSGGSRVLADDCLSSRSLFSAAGVSALLCLLAGVLLAWFSSGWGPLLLVLLGLVLLWAYSFKPFRLSYRGGGELLQMLGVGGVLPMLGYLAQHGSLSGIYWPYMGLMLLLALSCAMSTSLPDEPSDRLSLKKSSSVLLGGRLNQRLILALNAGAFFLLALFMLHGLGYTGMYLIALLCLGLWFSGVLLLDQKPGSLGLSVFVASSVSFSLLPMAGVSMALFIS</sequence>